<keyword evidence="2" id="KW-1185">Reference proteome</keyword>
<proteinExistence type="predicted"/>
<evidence type="ECO:0000313" key="2">
    <source>
        <dbReference type="Proteomes" id="UP000054538"/>
    </source>
</evidence>
<dbReference type="AlphaFoldDB" id="A0A0D0CWT1"/>
<dbReference type="Proteomes" id="UP000054538">
    <property type="component" value="Unassembled WGS sequence"/>
</dbReference>
<organism evidence="1 2">
    <name type="scientific">Paxillus rubicundulus Ve08.2h10</name>
    <dbReference type="NCBI Taxonomy" id="930991"/>
    <lineage>
        <taxon>Eukaryota</taxon>
        <taxon>Fungi</taxon>
        <taxon>Dikarya</taxon>
        <taxon>Basidiomycota</taxon>
        <taxon>Agaricomycotina</taxon>
        <taxon>Agaricomycetes</taxon>
        <taxon>Agaricomycetidae</taxon>
        <taxon>Boletales</taxon>
        <taxon>Paxilineae</taxon>
        <taxon>Paxillaceae</taxon>
        <taxon>Paxillus</taxon>
    </lineage>
</organism>
<sequence length="83" mass="9639">MAHCSIKFGRGLSPKSHIWEWIRITLIVPFCVLETSGTRRKLSLVTGMRRAFTLERLKSRKNQQVSRRFRIWIGGCHILVSVS</sequence>
<gene>
    <name evidence="1" type="ORF">PAXRUDRAFT_255644</name>
</gene>
<dbReference type="HOGENOM" id="CLU_2543232_0_0_1"/>
<protein>
    <submittedName>
        <fullName evidence="1">Uncharacterized protein</fullName>
    </submittedName>
</protein>
<reference evidence="1 2" key="1">
    <citation type="submission" date="2014-04" db="EMBL/GenBank/DDBJ databases">
        <authorList>
            <consortium name="DOE Joint Genome Institute"/>
            <person name="Kuo A."/>
            <person name="Kohler A."/>
            <person name="Jargeat P."/>
            <person name="Nagy L.G."/>
            <person name="Floudas D."/>
            <person name="Copeland A."/>
            <person name="Barry K.W."/>
            <person name="Cichocki N."/>
            <person name="Veneault-Fourrey C."/>
            <person name="LaButti K."/>
            <person name="Lindquist E.A."/>
            <person name="Lipzen A."/>
            <person name="Lundell T."/>
            <person name="Morin E."/>
            <person name="Murat C."/>
            <person name="Sun H."/>
            <person name="Tunlid A."/>
            <person name="Henrissat B."/>
            <person name="Grigoriev I.V."/>
            <person name="Hibbett D.S."/>
            <person name="Martin F."/>
            <person name="Nordberg H.P."/>
            <person name="Cantor M.N."/>
            <person name="Hua S.X."/>
        </authorList>
    </citation>
    <scope>NUCLEOTIDE SEQUENCE [LARGE SCALE GENOMIC DNA]</scope>
    <source>
        <strain evidence="1 2">Ve08.2h10</strain>
    </source>
</reference>
<name>A0A0D0CWT1_9AGAM</name>
<evidence type="ECO:0000313" key="1">
    <source>
        <dbReference type="EMBL" id="KIK79993.1"/>
    </source>
</evidence>
<dbReference type="InParanoid" id="A0A0D0CWT1"/>
<accession>A0A0D0CWT1</accession>
<reference evidence="2" key="2">
    <citation type="submission" date="2015-01" db="EMBL/GenBank/DDBJ databases">
        <title>Evolutionary Origins and Diversification of the Mycorrhizal Mutualists.</title>
        <authorList>
            <consortium name="DOE Joint Genome Institute"/>
            <consortium name="Mycorrhizal Genomics Consortium"/>
            <person name="Kohler A."/>
            <person name="Kuo A."/>
            <person name="Nagy L.G."/>
            <person name="Floudas D."/>
            <person name="Copeland A."/>
            <person name="Barry K.W."/>
            <person name="Cichocki N."/>
            <person name="Veneault-Fourrey C."/>
            <person name="LaButti K."/>
            <person name="Lindquist E.A."/>
            <person name="Lipzen A."/>
            <person name="Lundell T."/>
            <person name="Morin E."/>
            <person name="Murat C."/>
            <person name="Riley R."/>
            <person name="Ohm R."/>
            <person name="Sun H."/>
            <person name="Tunlid A."/>
            <person name="Henrissat B."/>
            <person name="Grigoriev I.V."/>
            <person name="Hibbett D.S."/>
            <person name="Martin F."/>
        </authorList>
    </citation>
    <scope>NUCLEOTIDE SEQUENCE [LARGE SCALE GENOMIC DNA]</scope>
    <source>
        <strain evidence="2">Ve08.2h10</strain>
    </source>
</reference>
<dbReference type="EMBL" id="KN826129">
    <property type="protein sequence ID" value="KIK79993.1"/>
    <property type="molecule type" value="Genomic_DNA"/>
</dbReference>